<feature type="region of interest" description="Disordered" evidence="3">
    <location>
        <begin position="767"/>
        <end position="795"/>
    </location>
</feature>
<name>A0A937RRK3_9ACTN</name>
<accession>A0A937RRK3</accession>
<dbReference type="Pfam" id="PF00271">
    <property type="entry name" value="Helicase_C"/>
    <property type="match status" value="1"/>
</dbReference>
<dbReference type="InterPro" id="IPR001650">
    <property type="entry name" value="Helicase_C-like"/>
</dbReference>
<feature type="domain" description="SWIM-type" evidence="4">
    <location>
        <begin position="63"/>
        <end position="102"/>
    </location>
</feature>
<dbReference type="Pfam" id="PF00176">
    <property type="entry name" value="SNF2-rel_dom"/>
    <property type="match status" value="1"/>
</dbReference>
<keyword evidence="2" id="KW-0863">Zinc-finger</keyword>
<protein>
    <submittedName>
        <fullName evidence="7">SWIM zinc finger family protein</fullName>
    </submittedName>
</protein>
<evidence type="ECO:0000256" key="3">
    <source>
        <dbReference type="SAM" id="MobiDB-lite"/>
    </source>
</evidence>
<dbReference type="InterPro" id="IPR000330">
    <property type="entry name" value="SNF2_N"/>
</dbReference>
<dbReference type="InterPro" id="IPR038718">
    <property type="entry name" value="SNF2-like_sf"/>
</dbReference>
<keyword evidence="1" id="KW-0378">Hydrolase</keyword>
<organism evidence="7 8">
    <name type="scientific">Frankia nepalensis</name>
    <dbReference type="NCBI Taxonomy" id="1836974"/>
    <lineage>
        <taxon>Bacteria</taxon>
        <taxon>Bacillati</taxon>
        <taxon>Actinomycetota</taxon>
        <taxon>Actinomycetes</taxon>
        <taxon>Frankiales</taxon>
        <taxon>Frankiaceae</taxon>
        <taxon>Frankia</taxon>
    </lineage>
</organism>
<feature type="compositionally biased region" description="Low complexity" evidence="3">
    <location>
        <begin position="767"/>
        <end position="793"/>
    </location>
</feature>
<dbReference type="InterPro" id="IPR007527">
    <property type="entry name" value="Znf_SWIM"/>
</dbReference>
<dbReference type="Gene3D" id="3.40.50.10810">
    <property type="entry name" value="Tandem AAA-ATPase domain"/>
    <property type="match status" value="1"/>
</dbReference>
<dbReference type="InterPro" id="IPR014001">
    <property type="entry name" value="Helicase_ATP-bd"/>
</dbReference>
<dbReference type="AlphaFoldDB" id="A0A937RRK3"/>
<dbReference type="SUPFAM" id="SSF52540">
    <property type="entry name" value="P-loop containing nucleoside triphosphate hydrolases"/>
    <property type="match status" value="2"/>
</dbReference>
<comment type="caution">
    <text evidence="7">The sequence shown here is derived from an EMBL/GenBank/DDBJ whole genome shotgun (WGS) entry which is preliminary data.</text>
</comment>
<proteinExistence type="predicted"/>
<dbReference type="CDD" id="cd18793">
    <property type="entry name" value="SF2_C_SNF"/>
    <property type="match status" value="1"/>
</dbReference>
<evidence type="ECO:0000313" key="7">
    <source>
        <dbReference type="EMBL" id="MBL7633655.1"/>
    </source>
</evidence>
<keyword evidence="2" id="KW-0479">Metal-binding</keyword>
<feature type="domain" description="Helicase ATP-binding" evidence="5">
    <location>
        <begin position="730"/>
        <end position="936"/>
    </location>
</feature>
<dbReference type="Proteomes" id="UP000604475">
    <property type="component" value="Unassembled WGS sequence"/>
</dbReference>
<evidence type="ECO:0000256" key="1">
    <source>
        <dbReference type="ARBA" id="ARBA00022801"/>
    </source>
</evidence>
<dbReference type="PANTHER" id="PTHR10799">
    <property type="entry name" value="SNF2/RAD54 HELICASE FAMILY"/>
    <property type="match status" value="1"/>
</dbReference>
<dbReference type="EMBL" id="JAEACQ010000392">
    <property type="protein sequence ID" value="MBL7633655.1"/>
    <property type="molecule type" value="Genomic_DNA"/>
</dbReference>
<evidence type="ECO:0000259" key="6">
    <source>
        <dbReference type="PROSITE" id="PS51194"/>
    </source>
</evidence>
<evidence type="ECO:0000259" key="4">
    <source>
        <dbReference type="PROSITE" id="PS50966"/>
    </source>
</evidence>
<dbReference type="Gene3D" id="3.40.50.300">
    <property type="entry name" value="P-loop containing nucleotide triphosphate hydrolases"/>
    <property type="match status" value="1"/>
</dbReference>
<dbReference type="InterPro" id="IPR027417">
    <property type="entry name" value="P-loop_NTPase"/>
</dbReference>
<feature type="region of interest" description="Disordered" evidence="3">
    <location>
        <begin position="165"/>
        <end position="186"/>
    </location>
</feature>
<gene>
    <name evidence="7" type="ORF">I7412_42195</name>
</gene>
<evidence type="ECO:0000313" key="8">
    <source>
        <dbReference type="Proteomes" id="UP000604475"/>
    </source>
</evidence>
<dbReference type="GO" id="GO:0005524">
    <property type="term" value="F:ATP binding"/>
    <property type="evidence" value="ECO:0007669"/>
    <property type="project" value="InterPro"/>
</dbReference>
<dbReference type="PROSITE" id="PS51192">
    <property type="entry name" value="HELICASE_ATP_BIND_1"/>
    <property type="match status" value="1"/>
</dbReference>
<dbReference type="GO" id="GO:0016787">
    <property type="term" value="F:hydrolase activity"/>
    <property type="evidence" value="ECO:0007669"/>
    <property type="project" value="UniProtKB-KW"/>
</dbReference>
<dbReference type="PROSITE" id="PS50966">
    <property type="entry name" value="ZF_SWIM"/>
    <property type="match status" value="1"/>
</dbReference>
<dbReference type="GO" id="GO:0008270">
    <property type="term" value="F:zinc ion binding"/>
    <property type="evidence" value="ECO:0007669"/>
    <property type="project" value="UniProtKB-KW"/>
</dbReference>
<sequence length="1221" mass="131370">MPPASRPAPGAGPTTAGLREAVSSATFARGASYARCGNVVDARWDEAAGRLVGRVEGSGRKPYSTIVHFRGNGASRRFDGGVCSCPMGVDCKHAVALVLAAAASPEGDGPASAASQALETIAAGARRAGAVSVGLPAGRRGAAGTARAARAPAWERSFGELLGPVSDDGKRARHRPAWTPPPSGTTPLAVELSLVKDDAGPRVTARLVRQGKTGWVGAVAWDQLSTWHQVTEYVPAHVRLLREMFALSRAQQQSYAYGHHRGDARRLDLSTFGSRGLWALLDEAETLGLRLVHGRGKLGDVARYSHGELVLDVTREPDGGSALTIAPVLRLDGQLAPRMTPFSFLGEDGNGVVYVDQADVAASKDHRGWRIRLARLAEPVDAPLRRMALAGGRLAVPAAGQARFRAAFYPRLRRLAHVVSSDGSFDPPEVAPPTLVLRAAYGEGHELDLSWEWAYEIDGERLRAPLLPEPLGDAAPAGAMGGLRDVRAEQKVLAALDLPPAAAELLTAARDAAEARRLAAGPDGAVPVGATGQAMLAAPPARRLRGAETMRVTTEVLPLLAERPGLRVEVDGEAADYREVGDSLRIAVSTDDVDGDTDWFDLGVTVTVDGREINFRDLFVALDRGDEYLLLSDGAYLSLGDPRLAALRRLIEEARALADQPGEGLRISRFQAGLWDELAALGVVERQASAWREQVGGLLALAAPRADLAAPASLAATLRPYQLDGFRWLAFLWENRLGGVLADDMGLGKTLQTLALVCHTREAATCATGTSPTSAPARAAAPAGASEPAEASRVGVPAETGLRAMDEEARAPFLVVAPTSVVANWAAEARRFAPGLRVVTIADTQKRRGAALRDATAGADIVVTSYTLFRLEIDDYAALAWSGLVLDEAQMVKNHQSKAYQCARLLPAPFKLAITGTPMENNLMELWSLLSITAPGLFPNPARFRAYYAQPIERAHDPELLARLRRRIRPLLLRRTKEQAAPELPPKQEQVLEVDLHPRHRRLYQTHLQRERQKVLGLVDDLNRNRFTILRSLTLLRQLSLHAGLVDDTHADLPSTKIDTLVEQLADVIGGGHRALVFSQFTGFLGKVRDRLDAVGLEHCYLDGKTRDRASVVERFTSGSASVFLVSLKAGGFGLNLTEADYCFLLDPWWNPATEAQAVDRTHRIGQTRNVMVYRLVARDTIEDKVMALAARKAHLFASVIDDGGAFGASLTEDDVRHLFA</sequence>
<dbReference type="Pfam" id="PF04434">
    <property type="entry name" value="SWIM"/>
    <property type="match status" value="1"/>
</dbReference>
<reference evidence="7" key="1">
    <citation type="submission" date="2020-12" db="EMBL/GenBank/DDBJ databases">
        <title>Genomic characterization of non-nitrogen-fixing Frankia strains.</title>
        <authorList>
            <person name="Carlos-Shanley C."/>
            <person name="Guerra T."/>
            <person name="Hahn D."/>
        </authorList>
    </citation>
    <scope>NUCLEOTIDE SEQUENCE</scope>
    <source>
        <strain evidence="7">CN6</strain>
    </source>
</reference>
<feature type="domain" description="Helicase C-terminal" evidence="6">
    <location>
        <begin position="1061"/>
        <end position="1217"/>
    </location>
</feature>
<dbReference type="SMART" id="SM00487">
    <property type="entry name" value="DEXDc"/>
    <property type="match status" value="1"/>
</dbReference>
<dbReference type="PROSITE" id="PS51194">
    <property type="entry name" value="HELICASE_CTER"/>
    <property type="match status" value="1"/>
</dbReference>
<dbReference type="InterPro" id="IPR049730">
    <property type="entry name" value="SNF2/RAD54-like_C"/>
</dbReference>
<keyword evidence="8" id="KW-1185">Reference proteome</keyword>
<evidence type="ECO:0000256" key="2">
    <source>
        <dbReference type="PROSITE-ProRule" id="PRU00325"/>
    </source>
</evidence>
<dbReference type="RefSeq" id="WP_203006554.1">
    <property type="nucleotide sequence ID" value="NZ_JADWYU010000163.1"/>
</dbReference>
<dbReference type="SMART" id="SM00490">
    <property type="entry name" value="HELICc"/>
    <property type="match status" value="1"/>
</dbReference>
<keyword evidence="2" id="KW-0862">Zinc</keyword>
<evidence type="ECO:0000259" key="5">
    <source>
        <dbReference type="PROSITE" id="PS51192"/>
    </source>
</evidence>